<evidence type="ECO:0000313" key="6">
    <source>
        <dbReference type="Proteomes" id="UP000655994"/>
    </source>
</evidence>
<dbReference type="EMBL" id="JAEMOS010000009">
    <property type="protein sequence ID" value="MBJ7265967.1"/>
    <property type="molecule type" value="Genomic_DNA"/>
</dbReference>
<evidence type="ECO:0000313" key="4">
    <source>
        <dbReference type="EMBL" id="MBJ7314483.1"/>
    </source>
</evidence>
<dbReference type="PIRSF" id="PIRSF032038">
    <property type="entry name" value="UCP023238"/>
    <property type="match status" value="1"/>
</dbReference>
<sequence>MYRKLLGATLFIIAGTAGAQQETMKECAAIEDSLERLVCYDNLAKRQQGEPQDEKAKGRAKAEEMKARGQSKAEEMKAKAKQRGKRSDNAAEQNFGMEHKGSQNNTLERLEVEVASKKQDPYKKWQIELTNGQVWKQIDSRGYFSWDDDDTYYIERGALNSFFFGREDSNRRLRVQRIK</sequence>
<accession>A0A8I1G238</accession>
<evidence type="ECO:0000256" key="1">
    <source>
        <dbReference type="SAM" id="MobiDB-lite"/>
    </source>
</evidence>
<dbReference type="EMBL" id="JAEMOP010000002">
    <property type="protein sequence ID" value="MBJ7314483.1"/>
    <property type="molecule type" value="Genomic_DNA"/>
</dbReference>
<feature type="signal peptide" evidence="2">
    <location>
        <begin position="1"/>
        <end position="19"/>
    </location>
</feature>
<gene>
    <name evidence="3" type="ORF">JHC10_03295</name>
    <name evidence="4" type="ORF">JHC11_00515</name>
</gene>
<protein>
    <submittedName>
        <fullName evidence="4">Uncharacterized protein</fullName>
    </submittedName>
</protein>
<keyword evidence="6" id="KW-1185">Reference proteome</keyword>
<feature type="region of interest" description="Disordered" evidence="1">
    <location>
        <begin position="46"/>
        <end position="107"/>
    </location>
</feature>
<dbReference type="RefSeq" id="WP_199493812.1">
    <property type="nucleotide sequence ID" value="NZ_JAEMOO010000014.1"/>
</dbReference>
<keyword evidence="2" id="KW-0732">Signal</keyword>
<evidence type="ECO:0000256" key="2">
    <source>
        <dbReference type="SAM" id="SignalP"/>
    </source>
</evidence>
<reference evidence="4 6" key="1">
    <citation type="submission" date="2020-09" db="EMBL/GenBank/DDBJ databases">
        <title>Draft Genomes of Bacterial Isolates from North Pond Shallow Sediments.</title>
        <authorList>
            <person name="Kiel Reese B."/>
            <person name="Mullis M."/>
            <person name="Weisend R.E."/>
        </authorList>
    </citation>
    <scope>NUCLEOTIDE SEQUENCE</scope>
    <source>
        <strain evidence="4">KJE-2</strain>
        <strain evidence="3 6">KJE-3</strain>
    </source>
</reference>
<feature type="compositionally biased region" description="Basic and acidic residues" evidence="1">
    <location>
        <begin position="46"/>
        <end position="78"/>
    </location>
</feature>
<comment type="caution">
    <text evidence="4">The sequence shown here is derived from an EMBL/GenBank/DDBJ whole genome shotgun (WGS) entry which is preliminary data.</text>
</comment>
<dbReference type="Proteomes" id="UP000621390">
    <property type="component" value="Unassembled WGS sequence"/>
</dbReference>
<proteinExistence type="predicted"/>
<evidence type="ECO:0000313" key="5">
    <source>
        <dbReference type="Proteomes" id="UP000621390"/>
    </source>
</evidence>
<dbReference type="Proteomes" id="UP000655994">
    <property type="component" value="Unassembled WGS sequence"/>
</dbReference>
<dbReference type="AlphaFoldDB" id="A0A8I1G238"/>
<evidence type="ECO:0000313" key="3">
    <source>
        <dbReference type="EMBL" id="MBJ7265967.1"/>
    </source>
</evidence>
<feature type="chain" id="PRO_5034742675" evidence="2">
    <location>
        <begin position="20"/>
        <end position="179"/>
    </location>
</feature>
<organism evidence="4 5">
    <name type="scientific">Idiomarina abyssalis</name>
    <dbReference type="NCBI Taxonomy" id="86102"/>
    <lineage>
        <taxon>Bacteria</taxon>
        <taxon>Pseudomonadati</taxon>
        <taxon>Pseudomonadota</taxon>
        <taxon>Gammaproteobacteria</taxon>
        <taxon>Alteromonadales</taxon>
        <taxon>Idiomarinaceae</taxon>
        <taxon>Idiomarina</taxon>
    </lineage>
</organism>
<name>A0A8I1G238_9GAMM</name>
<dbReference type="InterPro" id="IPR016987">
    <property type="entry name" value="UCP023238"/>
</dbReference>